<dbReference type="Proteomes" id="UP000184480">
    <property type="component" value="Unassembled WGS sequence"/>
</dbReference>
<dbReference type="AlphaFoldDB" id="A0A1M5JST6"/>
<proteinExistence type="predicted"/>
<name>A0A1M5JST6_9BACT</name>
<dbReference type="RefSeq" id="WP_062185054.1">
    <property type="nucleotide sequence ID" value="NZ_BBXL01000036.1"/>
</dbReference>
<accession>A0A1M5JST6</accession>
<keyword evidence="3" id="KW-1185">Reference proteome</keyword>
<dbReference type="Pfam" id="PF06291">
    <property type="entry name" value="Lambda_Bor"/>
    <property type="match status" value="1"/>
</dbReference>
<reference evidence="3" key="1">
    <citation type="submission" date="2016-11" db="EMBL/GenBank/DDBJ databases">
        <authorList>
            <person name="Varghese N."/>
            <person name="Submissions S."/>
        </authorList>
    </citation>
    <scope>NUCLEOTIDE SEQUENCE [LARGE SCALE GENOMIC DNA]</scope>
    <source>
        <strain evidence="3">DSM 27370</strain>
    </source>
</reference>
<dbReference type="EMBL" id="FQUC01000028">
    <property type="protein sequence ID" value="SHG43606.1"/>
    <property type="molecule type" value="Genomic_DNA"/>
</dbReference>
<gene>
    <name evidence="2" type="ORF">SAMN05444362_1285</name>
</gene>
<sequence length="106" mass="11822">MKKLFLVSAIVLLASTFTSCYTSRVYHGSVTETTPQVEVASKSNPILLWGLLPLKKANQEAKDNVGNRKNYTTLTQWTFVDGLLNCITLGIYSPTTTKYYIPADEK</sequence>
<protein>
    <submittedName>
        <fullName evidence="2">Bor protein</fullName>
    </submittedName>
</protein>
<feature type="signal peptide" evidence="1">
    <location>
        <begin position="1"/>
        <end position="20"/>
    </location>
</feature>
<dbReference type="OrthoDB" id="1453440at2"/>
<dbReference type="PROSITE" id="PS51257">
    <property type="entry name" value="PROKAR_LIPOPROTEIN"/>
    <property type="match status" value="1"/>
</dbReference>
<keyword evidence="1" id="KW-0732">Signal</keyword>
<evidence type="ECO:0000256" key="1">
    <source>
        <dbReference type="SAM" id="SignalP"/>
    </source>
</evidence>
<organism evidence="2 3">
    <name type="scientific">Dysgonomonas macrotermitis</name>
    <dbReference type="NCBI Taxonomy" id="1346286"/>
    <lineage>
        <taxon>Bacteria</taxon>
        <taxon>Pseudomonadati</taxon>
        <taxon>Bacteroidota</taxon>
        <taxon>Bacteroidia</taxon>
        <taxon>Bacteroidales</taxon>
        <taxon>Dysgonomonadaceae</taxon>
        <taxon>Dysgonomonas</taxon>
    </lineage>
</organism>
<dbReference type="InterPro" id="IPR010438">
    <property type="entry name" value="Lambda_Bor"/>
</dbReference>
<feature type="chain" id="PRO_5009911442" evidence="1">
    <location>
        <begin position="21"/>
        <end position="106"/>
    </location>
</feature>
<evidence type="ECO:0000313" key="2">
    <source>
        <dbReference type="EMBL" id="SHG43606.1"/>
    </source>
</evidence>
<evidence type="ECO:0000313" key="3">
    <source>
        <dbReference type="Proteomes" id="UP000184480"/>
    </source>
</evidence>